<dbReference type="PANTHER" id="PTHR24260:SF143">
    <property type="entry name" value="SERINE PROTEASE GD-LIKE PROTEIN"/>
    <property type="match status" value="1"/>
</dbReference>
<comment type="caution">
    <text evidence="3">The sequence shown here is derived from an EMBL/GenBank/DDBJ whole genome shotgun (WGS) entry which is preliminary data.</text>
</comment>
<name>A0A9Q0RVH4_9DIPT</name>
<dbReference type="PANTHER" id="PTHR24260">
    <property type="match status" value="1"/>
</dbReference>
<dbReference type="CDD" id="cd00190">
    <property type="entry name" value="Tryp_SPc"/>
    <property type="match status" value="1"/>
</dbReference>
<dbReference type="Gene3D" id="2.40.10.10">
    <property type="entry name" value="Trypsin-like serine proteases"/>
    <property type="match status" value="1"/>
</dbReference>
<evidence type="ECO:0000313" key="3">
    <source>
        <dbReference type="EMBL" id="KAJ6633491.1"/>
    </source>
</evidence>
<gene>
    <name evidence="3" type="primary">gd_7</name>
    <name evidence="3" type="ORF">Bhyg_16818</name>
</gene>
<evidence type="ECO:0000259" key="2">
    <source>
        <dbReference type="PROSITE" id="PS50240"/>
    </source>
</evidence>
<keyword evidence="4" id="KW-1185">Reference proteome</keyword>
<dbReference type="InterPro" id="IPR051333">
    <property type="entry name" value="CLIP_Serine_Protease"/>
</dbReference>
<dbReference type="Pfam" id="PF16030">
    <property type="entry name" value="GD_N"/>
    <property type="match status" value="1"/>
</dbReference>
<sequence>MSYINLIYGGDTSASGVPVSSCENLFQYQRDREEWLGFIQTPAPSPLVEKIKMEVMLLVKAKLPSEDDLGSVELYGTRQDAIKDIEFSRIIRYRVHFPLQNPLPELIRLTVNGQVLCAATENILSSYGIRIRLEHTLFLELSSLQQHSLSQTGQLPQQNTTQQYPVQPTQQETIQSYKTQQSYTTQQYTTESPIQPQIFTTSEASSFNSAQYETETCGTPESKFGFSLLLIGGNGITRGFWPWLVAIYINRPVGGPVFQCSGNLITARTVVTAASCFRSSKGTTNINDVALLFGRFNIFDSTETGDKLARVQQLIIHSDYLSNDLTYDANIALAITRKRVQFTDFIRPICLWEESDSFSNVEGQLGTVVGWGRDSYGSILTATPKRINSRIVSNAECLRSSETFRYITSDRTFCAGGGPGERATCNSDSGGGMALKINNRWFLRGIVSAAIADSSNSICNQGSYIVYTDVAKFVSWIRTNLR</sequence>
<dbReference type="InterPro" id="IPR031986">
    <property type="entry name" value="GD_N"/>
</dbReference>
<dbReference type="GO" id="GO:0006508">
    <property type="term" value="P:proteolysis"/>
    <property type="evidence" value="ECO:0007669"/>
    <property type="project" value="UniProtKB-KW"/>
</dbReference>
<dbReference type="Pfam" id="PF00089">
    <property type="entry name" value="Trypsin"/>
    <property type="match status" value="1"/>
</dbReference>
<keyword evidence="3" id="KW-0378">Hydrolase</keyword>
<accession>A0A9Q0RVH4</accession>
<dbReference type="SUPFAM" id="SSF50494">
    <property type="entry name" value="Trypsin-like serine proteases"/>
    <property type="match status" value="1"/>
</dbReference>
<comment type="similarity">
    <text evidence="1">Belongs to the peptidase S1 family. CLIP subfamily.</text>
</comment>
<organism evidence="3 4">
    <name type="scientific">Pseudolycoriella hygida</name>
    <dbReference type="NCBI Taxonomy" id="35572"/>
    <lineage>
        <taxon>Eukaryota</taxon>
        <taxon>Metazoa</taxon>
        <taxon>Ecdysozoa</taxon>
        <taxon>Arthropoda</taxon>
        <taxon>Hexapoda</taxon>
        <taxon>Insecta</taxon>
        <taxon>Pterygota</taxon>
        <taxon>Neoptera</taxon>
        <taxon>Endopterygota</taxon>
        <taxon>Diptera</taxon>
        <taxon>Nematocera</taxon>
        <taxon>Sciaroidea</taxon>
        <taxon>Sciaridae</taxon>
        <taxon>Pseudolycoriella</taxon>
    </lineage>
</organism>
<dbReference type="PROSITE" id="PS50240">
    <property type="entry name" value="TRYPSIN_DOM"/>
    <property type="match status" value="1"/>
</dbReference>
<reference evidence="3" key="1">
    <citation type="submission" date="2022-07" db="EMBL/GenBank/DDBJ databases">
        <authorList>
            <person name="Trinca V."/>
            <person name="Uliana J.V.C."/>
            <person name="Torres T.T."/>
            <person name="Ward R.J."/>
            <person name="Monesi N."/>
        </authorList>
    </citation>
    <scope>NUCLEOTIDE SEQUENCE</scope>
    <source>
        <strain evidence="3">HSMRA1968</strain>
        <tissue evidence="3">Whole embryos</tissue>
    </source>
</reference>
<dbReference type="GO" id="GO:0004252">
    <property type="term" value="F:serine-type endopeptidase activity"/>
    <property type="evidence" value="ECO:0007669"/>
    <property type="project" value="InterPro"/>
</dbReference>
<dbReference type="AlphaFoldDB" id="A0A9Q0RVH4"/>
<feature type="domain" description="Peptidase S1" evidence="2">
    <location>
        <begin position="230"/>
        <end position="482"/>
    </location>
</feature>
<evidence type="ECO:0000256" key="1">
    <source>
        <dbReference type="ARBA" id="ARBA00024195"/>
    </source>
</evidence>
<dbReference type="Proteomes" id="UP001151699">
    <property type="component" value="Unassembled WGS sequence"/>
</dbReference>
<dbReference type="SMART" id="SM00020">
    <property type="entry name" value="Tryp_SPc"/>
    <property type="match status" value="1"/>
</dbReference>
<dbReference type="EMBL" id="WJQU01001963">
    <property type="protein sequence ID" value="KAJ6633491.1"/>
    <property type="molecule type" value="Genomic_DNA"/>
</dbReference>
<dbReference type="InterPro" id="IPR043504">
    <property type="entry name" value="Peptidase_S1_PA_chymotrypsin"/>
</dbReference>
<proteinExistence type="inferred from homology"/>
<dbReference type="InterPro" id="IPR009003">
    <property type="entry name" value="Peptidase_S1_PA"/>
</dbReference>
<keyword evidence="3" id="KW-0645">Protease</keyword>
<dbReference type="OrthoDB" id="238681at2759"/>
<evidence type="ECO:0000313" key="4">
    <source>
        <dbReference type="Proteomes" id="UP001151699"/>
    </source>
</evidence>
<protein>
    <submittedName>
        <fullName evidence="3">Serine protease gd</fullName>
    </submittedName>
</protein>
<dbReference type="InterPro" id="IPR001254">
    <property type="entry name" value="Trypsin_dom"/>
</dbReference>